<feature type="signal peptide" evidence="1">
    <location>
        <begin position="1"/>
        <end position="27"/>
    </location>
</feature>
<feature type="chain" id="PRO_5046068702" evidence="1">
    <location>
        <begin position="28"/>
        <end position="125"/>
    </location>
</feature>
<evidence type="ECO:0000256" key="1">
    <source>
        <dbReference type="SAM" id="SignalP"/>
    </source>
</evidence>
<name>A0ABR7KLF1_9FIRM</name>
<accession>A0ABR7KLF1</accession>
<proteinExistence type="predicted"/>
<gene>
    <name evidence="2" type="ORF">H8911_11070</name>
</gene>
<keyword evidence="3" id="KW-1185">Reference proteome</keyword>
<sequence>MSNFKKILVSILSCLMLVTSISMPLHAQENTLQSSNSPDQIEARWWPGNPNPEPGSEAWLQLYGYKTPGNPTIARKCALEALGGSFGASSIASWIAGGTFTVLNFARTFGASWAVGYLACIIRYM</sequence>
<organism evidence="2 3">
    <name type="scientific">Holdemanella hominis</name>
    <dbReference type="NCBI Taxonomy" id="2764327"/>
    <lineage>
        <taxon>Bacteria</taxon>
        <taxon>Bacillati</taxon>
        <taxon>Bacillota</taxon>
        <taxon>Erysipelotrichia</taxon>
        <taxon>Erysipelotrichales</taxon>
        <taxon>Erysipelotrichaceae</taxon>
        <taxon>Holdemanella</taxon>
    </lineage>
</organism>
<comment type="caution">
    <text evidence="2">The sequence shown here is derived from an EMBL/GenBank/DDBJ whole genome shotgun (WGS) entry which is preliminary data.</text>
</comment>
<evidence type="ECO:0000313" key="2">
    <source>
        <dbReference type="EMBL" id="MBC6013227.1"/>
    </source>
</evidence>
<dbReference type="RefSeq" id="WP_117925900.1">
    <property type="nucleotide sequence ID" value="NZ_JACRWH010000069.1"/>
</dbReference>
<dbReference type="Proteomes" id="UP000649075">
    <property type="component" value="Unassembled WGS sequence"/>
</dbReference>
<reference evidence="2 3" key="1">
    <citation type="submission" date="2020-08" db="EMBL/GenBank/DDBJ databases">
        <authorList>
            <person name="Liu C."/>
            <person name="Sun Q."/>
        </authorList>
    </citation>
    <scope>NUCLEOTIDE SEQUENCE [LARGE SCALE GENOMIC DNA]</scope>
    <source>
        <strain evidence="2 3">L34</strain>
    </source>
</reference>
<evidence type="ECO:0000313" key="3">
    <source>
        <dbReference type="Proteomes" id="UP000649075"/>
    </source>
</evidence>
<dbReference type="EMBL" id="JACRWH010000069">
    <property type="protein sequence ID" value="MBC6013227.1"/>
    <property type="molecule type" value="Genomic_DNA"/>
</dbReference>
<protein>
    <submittedName>
        <fullName evidence="2">Uncharacterized protein</fullName>
    </submittedName>
</protein>
<keyword evidence="1" id="KW-0732">Signal</keyword>